<name>A0ABV0UW24_9TELE</name>
<comment type="caution">
    <text evidence="2">The sequence shown here is derived from an EMBL/GenBank/DDBJ whole genome shotgun (WGS) entry which is preliminary data.</text>
</comment>
<dbReference type="PANTHER" id="PTHR10443:SF9">
    <property type="entry name" value="DIPEPTIDASE 2"/>
    <property type="match status" value="1"/>
</dbReference>
<keyword evidence="1" id="KW-0479">Metal-binding</keyword>
<proteinExistence type="inferred from homology"/>
<reference evidence="2 3" key="1">
    <citation type="submission" date="2021-06" db="EMBL/GenBank/DDBJ databases">
        <authorList>
            <person name="Palmer J.M."/>
        </authorList>
    </citation>
    <scope>NUCLEOTIDE SEQUENCE [LARGE SCALE GENOMIC DNA]</scope>
    <source>
        <strain evidence="3">if_2019</strain>
        <tissue evidence="2">Muscle</tissue>
    </source>
</reference>
<comment type="subcellular location">
    <subcellularLocation>
        <location evidence="1">Membrane</location>
        <topology evidence="1">Lipid-anchor</topology>
        <topology evidence="1">GPI-anchor</topology>
    </subcellularLocation>
</comment>
<dbReference type="SUPFAM" id="SSF51556">
    <property type="entry name" value="Metallo-dependent hydrolases"/>
    <property type="match status" value="1"/>
</dbReference>
<comment type="cofactor">
    <cofactor evidence="1">
        <name>Zn(2+)</name>
        <dbReference type="ChEBI" id="CHEBI:29105"/>
    </cofactor>
</comment>
<keyword evidence="1" id="KW-0378">Hydrolase</keyword>
<dbReference type="PROSITE" id="PS51365">
    <property type="entry name" value="RENAL_DIPEPTIDASE_2"/>
    <property type="match status" value="1"/>
</dbReference>
<dbReference type="Pfam" id="PF01244">
    <property type="entry name" value="Peptidase_M19"/>
    <property type="match status" value="1"/>
</dbReference>
<keyword evidence="1" id="KW-0224">Dipeptidase</keyword>
<accession>A0ABV0UW24</accession>
<keyword evidence="1" id="KW-0449">Lipoprotein</keyword>
<keyword evidence="1" id="KW-0862">Zinc</keyword>
<sequence length="466" mass="52376">MKIGSSKSEAMVLDWKTGTCPLQVHSCRSEMSCTKTILGASCSLCMLSLRALLAFSLCRFISGYSEKERAHNLTYKYPLIDGHNDIALQLRILHNNKLSKINLTHLNKVATDISRLRAGHVQTQMFAVYVLCGAQQMDAVRLTLEQIDVVRRMCTEFPDFELVTSTQELRASAMNKKIACLISIEGGHSIDSSLPALRMFYLLGVRSMSLTHSCNTPWAESSSTFYDVFIRHNNSLTTFGKAVVDEMNRLGMIVDISHTSWGTASAVLKHSKAPVIFSHSSSYTICNHSRNVPDWLLHELKKNRGLIMVNFYSPFVSCKSEANVFHLADHFDHIKRVIGAESIGIGGDFDGGNSFPEGLEDVSKYPVIIQELLKRNWTEDELANVLRRNFLRVFEEVEGVRDYLRWKKPSEEEIPLQEVENPCRSVLQRPSLRKLSSNQSPSLRAEGSLNLLYLGLVLLFSLSLPG</sequence>
<keyword evidence="1" id="KW-0472">Membrane</keyword>
<dbReference type="EC" id="3.4.13.19" evidence="1"/>
<dbReference type="Gene3D" id="3.20.20.140">
    <property type="entry name" value="Metal-dependent hydrolases"/>
    <property type="match status" value="1"/>
</dbReference>
<keyword evidence="1" id="KW-0645">Protease</keyword>
<evidence type="ECO:0000313" key="3">
    <source>
        <dbReference type="Proteomes" id="UP001482620"/>
    </source>
</evidence>
<organism evidence="2 3">
    <name type="scientific">Ilyodon furcidens</name>
    <name type="common">goldbreast splitfin</name>
    <dbReference type="NCBI Taxonomy" id="33524"/>
    <lineage>
        <taxon>Eukaryota</taxon>
        <taxon>Metazoa</taxon>
        <taxon>Chordata</taxon>
        <taxon>Craniata</taxon>
        <taxon>Vertebrata</taxon>
        <taxon>Euteleostomi</taxon>
        <taxon>Actinopterygii</taxon>
        <taxon>Neopterygii</taxon>
        <taxon>Teleostei</taxon>
        <taxon>Neoteleostei</taxon>
        <taxon>Acanthomorphata</taxon>
        <taxon>Ovalentaria</taxon>
        <taxon>Atherinomorphae</taxon>
        <taxon>Cyprinodontiformes</taxon>
        <taxon>Goodeidae</taxon>
        <taxon>Ilyodon</taxon>
    </lineage>
</organism>
<keyword evidence="1" id="KW-0336">GPI-anchor</keyword>
<evidence type="ECO:0000313" key="2">
    <source>
        <dbReference type="EMBL" id="MEQ2248398.1"/>
    </source>
</evidence>
<comment type="subunit">
    <text evidence="1">Homodimer; disulfide-linked.</text>
</comment>
<keyword evidence="1" id="KW-1015">Disulfide bond</keyword>
<keyword evidence="1" id="KW-0325">Glycoprotein</keyword>
<comment type="catalytic activity">
    <reaction evidence="1">
        <text>an L-aminoacyl-L-amino acid + H2O = 2 an L-alpha-amino acid</text>
        <dbReference type="Rhea" id="RHEA:48940"/>
        <dbReference type="ChEBI" id="CHEBI:15377"/>
        <dbReference type="ChEBI" id="CHEBI:59869"/>
        <dbReference type="ChEBI" id="CHEBI:77460"/>
        <dbReference type="EC" id="3.4.13.19"/>
    </reaction>
</comment>
<dbReference type="Proteomes" id="UP001482620">
    <property type="component" value="Unassembled WGS sequence"/>
</dbReference>
<dbReference type="InterPro" id="IPR000180">
    <property type="entry name" value="Dipep_AS"/>
</dbReference>
<protein>
    <recommendedName>
        <fullName evidence="1">Dipeptidase</fullName>
        <ecNumber evidence="1">3.4.13.19</ecNumber>
    </recommendedName>
</protein>
<dbReference type="EMBL" id="JAHRIQ010082939">
    <property type="protein sequence ID" value="MEQ2248398.1"/>
    <property type="molecule type" value="Genomic_DNA"/>
</dbReference>
<dbReference type="PANTHER" id="PTHR10443">
    <property type="entry name" value="MICROSOMAL DIPEPTIDASE"/>
    <property type="match status" value="1"/>
</dbReference>
<gene>
    <name evidence="2" type="ORF">ILYODFUR_018771</name>
</gene>
<keyword evidence="3" id="KW-1185">Reference proteome</keyword>
<dbReference type="PROSITE" id="PS00869">
    <property type="entry name" value="RENAL_DIPEPTIDASE_1"/>
    <property type="match status" value="1"/>
</dbReference>
<dbReference type="InterPro" id="IPR008257">
    <property type="entry name" value="Pept_M19"/>
</dbReference>
<comment type="similarity">
    <text evidence="1">Belongs to the metallo-dependent hydrolases superfamily. Peptidase M19 family.</text>
</comment>
<keyword evidence="1" id="KW-0482">Metalloprotease</keyword>
<dbReference type="InterPro" id="IPR032466">
    <property type="entry name" value="Metal_Hydrolase"/>
</dbReference>
<dbReference type="CDD" id="cd01301">
    <property type="entry name" value="rDP_like"/>
    <property type="match status" value="1"/>
</dbReference>
<evidence type="ECO:0000256" key="1">
    <source>
        <dbReference type="RuleBase" id="RU341113"/>
    </source>
</evidence>